<dbReference type="InterPro" id="IPR016064">
    <property type="entry name" value="NAD/diacylglycerol_kinase_sf"/>
</dbReference>
<evidence type="ECO:0000313" key="2">
    <source>
        <dbReference type="EMBL" id="KPQ36507.1"/>
    </source>
</evidence>
<dbReference type="STRING" id="1666911.HLUCCA11_06485"/>
<dbReference type="GO" id="GO:0005524">
    <property type="term" value="F:ATP binding"/>
    <property type="evidence" value="ECO:0007669"/>
    <property type="project" value="InterPro"/>
</dbReference>
<dbReference type="Gene3D" id="3.40.50.10330">
    <property type="entry name" value="Probable inorganic polyphosphate/atp-NAD kinase, domain 1"/>
    <property type="match status" value="1"/>
</dbReference>
<dbReference type="InterPro" id="IPR004363">
    <property type="entry name" value="Methylgl_synth"/>
</dbReference>
<dbReference type="PANTHER" id="PTHR30492:SF0">
    <property type="entry name" value="METHYLGLYOXAL SYNTHASE"/>
    <property type="match status" value="1"/>
</dbReference>
<comment type="caution">
    <text evidence="2">The sequence shown here is derived from an EMBL/GenBank/DDBJ whole genome shotgun (WGS) entry which is preliminary data.</text>
</comment>
<name>A0A0P8DID5_9CYAN</name>
<dbReference type="GO" id="GO:0019242">
    <property type="term" value="P:methylglyoxal biosynthetic process"/>
    <property type="evidence" value="ECO:0007669"/>
    <property type="project" value="InterPro"/>
</dbReference>
<dbReference type="AlphaFoldDB" id="A0A0P8DID5"/>
<dbReference type="GO" id="GO:0008929">
    <property type="term" value="F:methylglyoxal synthase activity"/>
    <property type="evidence" value="ECO:0007669"/>
    <property type="project" value="InterPro"/>
</dbReference>
<dbReference type="InterPro" id="IPR005218">
    <property type="entry name" value="Diacylglycerol/lipid_kinase"/>
</dbReference>
<dbReference type="PROSITE" id="PS50146">
    <property type="entry name" value="DAGK"/>
    <property type="match status" value="1"/>
</dbReference>
<proteinExistence type="predicted"/>
<protein>
    <submittedName>
        <fullName evidence="2">Sphingosine kinase</fullName>
    </submittedName>
</protein>
<accession>A0A0P8DID5</accession>
<dbReference type="SUPFAM" id="SSF111331">
    <property type="entry name" value="NAD kinase/diacylglycerol kinase-like"/>
    <property type="match status" value="1"/>
</dbReference>
<dbReference type="GO" id="GO:0008654">
    <property type="term" value="P:phospholipid biosynthetic process"/>
    <property type="evidence" value="ECO:0007669"/>
    <property type="project" value="InterPro"/>
</dbReference>
<dbReference type="Gene3D" id="2.60.200.40">
    <property type="match status" value="1"/>
</dbReference>
<dbReference type="SMART" id="SM00046">
    <property type="entry name" value="DAGKc"/>
    <property type="match status" value="1"/>
</dbReference>
<dbReference type="Pfam" id="PF19279">
    <property type="entry name" value="YegS_C"/>
    <property type="match status" value="1"/>
</dbReference>
<dbReference type="Pfam" id="PF00781">
    <property type="entry name" value="DAGK_cat"/>
    <property type="match status" value="1"/>
</dbReference>
<dbReference type="EMBL" id="LJZR01000006">
    <property type="protein sequence ID" value="KPQ36507.1"/>
    <property type="molecule type" value="Genomic_DNA"/>
</dbReference>
<dbReference type="InterPro" id="IPR017438">
    <property type="entry name" value="ATP-NAD_kinase_N"/>
</dbReference>
<dbReference type="InterPro" id="IPR045540">
    <property type="entry name" value="YegS/DAGK_C"/>
</dbReference>
<dbReference type="GO" id="GO:0016301">
    <property type="term" value="F:kinase activity"/>
    <property type="evidence" value="ECO:0007669"/>
    <property type="project" value="UniProtKB-KW"/>
</dbReference>
<dbReference type="NCBIfam" id="TIGR00147">
    <property type="entry name" value="YegS/Rv2252/BmrU family lipid kinase"/>
    <property type="match status" value="1"/>
</dbReference>
<dbReference type="GO" id="GO:0005829">
    <property type="term" value="C:cytosol"/>
    <property type="evidence" value="ECO:0007669"/>
    <property type="project" value="TreeGrafter"/>
</dbReference>
<dbReference type="NCBIfam" id="NF002033">
    <property type="entry name" value="PRK00861.1"/>
    <property type="match status" value="1"/>
</dbReference>
<organism evidence="2 3">
    <name type="scientific">Phormidesmis priestleyi Ana</name>
    <dbReference type="NCBI Taxonomy" id="1666911"/>
    <lineage>
        <taxon>Bacteria</taxon>
        <taxon>Bacillati</taxon>
        <taxon>Cyanobacteriota</taxon>
        <taxon>Cyanophyceae</taxon>
        <taxon>Leptolyngbyales</taxon>
        <taxon>Leptolyngbyaceae</taxon>
        <taxon>Phormidesmis</taxon>
    </lineage>
</organism>
<sequence length="332" mass="34881">MFKDIYLIFNPVSGQGDPVSELAIIQSIIDEKTEGKANLTVLETTPSQAADQLAKIAVENGADCVIASGGDGTVSAVAGALIERPIPLGIVPRGTANAIAVAFGISNNVRIATETILESTTIQVDVANCNGKPLMLLAGIGLEADVILQANRQLKDRIGTAAYILSAFQQVQDLDIFKVELETFDRVIQVEASGVTVANIAPATSVLAQGTPTVVPYDGLLDVTIFAPAGTGGAIAASYNLFQSALNRRSTNREDIGYFRCQAVRIATEPPQNVVLDGEIIGETPVEIVCIPKGLTLIVPADSNFDPPEKLAGLPGLDIRYKEGRSPKTQSA</sequence>
<evidence type="ECO:0000313" key="3">
    <source>
        <dbReference type="Proteomes" id="UP000050465"/>
    </source>
</evidence>
<evidence type="ECO:0000259" key="1">
    <source>
        <dbReference type="PROSITE" id="PS50146"/>
    </source>
</evidence>
<keyword evidence="2" id="KW-0808">Transferase</keyword>
<gene>
    <name evidence="2" type="ORF">HLUCCA11_06485</name>
</gene>
<feature type="domain" description="DAGKc" evidence="1">
    <location>
        <begin position="1"/>
        <end position="133"/>
    </location>
</feature>
<dbReference type="InterPro" id="IPR001206">
    <property type="entry name" value="Diacylglycerol_kinase_cat_dom"/>
</dbReference>
<reference evidence="2 3" key="1">
    <citation type="submission" date="2015-09" db="EMBL/GenBank/DDBJ databases">
        <title>Identification and resolution of microdiversity through metagenomic sequencing of parallel consortia.</title>
        <authorList>
            <person name="Nelson W.C."/>
            <person name="Romine M.F."/>
            <person name="Lindemann S.R."/>
        </authorList>
    </citation>
    <scope>NUCLEOTIDE SEQUENCE [LARGE SCALE GENOMIC DNA]</scope>
    <source>
        <strain evidence="2">Ana</strain>
    </source>
</reference>
<keyword evidence="2" id="KW-0418">Kinase</keyword>
<dbReference type="Proteomes" id="UP000050465">
    <property type="component" value="Unassembled WGS sequence"/>
</dbReference>
<dbReference type="PATRIC" id="fig|1666911.3.peg.5231"/>
<dbReference type="PANTHER" id="PTHR30492">
    <property type="entry name" value="METHYLGLYOXAL SYNTHASE"/>
    <property type="match status" value="1"/>
</dbReference>